<dbReference type="Proteomes" id="UP001177883">
    <property type="component" value="Unassembled WGS sequence"/>
</dbReference>
<name>A0A0N8GVQ2_VIBSP</name>
<evidence type="ECO:0000313" key="5">
    <source>
        <dbReference type="Proteomes" id="UP000244197"/>
    </source>
</evidence>
<reference evidence="3 6" key="4">
    <citation type="submission" date="2024-06" db="EMBL/GenBank/DDBJ databases">
        <authorList>
            <person name="Steensen K."/>
            <person name="Seneca J."/>
            <person name="Bartlau N."/>
            <person name="Yu A.X."/>
            <person name="Polz M.F."/>
        </authorList>
    </citation>
    <scope>NUCLEOTIDE SEQUENCE [LARGE SCALE GENOMIC DNA]</scope>
    <source>
        <strain evidence="3 6">1F145</strain>
    </source>
</reference>
<comment type="caution">
    <text evidence="4">The sequence shown here is derived from an EMBL/GenBank/DDBJ whole genome shotgun (WGS) entry which is preliminary data.</text>
</comment>
<sequence>MKLHYLFPLFVLFTAGCSSNMPDKQEIQSVDSNHYFIDSQFDDDRKGVSWIAKDSASLHFNQFEFTTVSMKSSGVDQHVSKEVQSQFKAQIHKKMDEKLAEKLQGYKNVVLENKELDISVKLYDINDIPEDMRVTEFIPVGSVIGAVKYAAGTRDRSIRILASVDLKDHDSSQLIGRRIFVVNDNGVLENDKSEITIEMLDKNVEQITQQAVDFAFEVTYQDKDQG</sequence>
<dbReference type="EMBL" id="JAKMYX010000077">
    <property type="protein sequence ID" value="MDH5922888.1"/>
    <property type="molecule type" value="Genomic_DNA"/>
</dbReference>
<dbReference type="AlphaFoldDB" id="A0A0N8GVQ2"/>
<proteinExistence type="predicted"/>
<dbReference type="InterPro" id="IPR021747">
    <property type="entry name" value="DUF3313"/>
</dbReference>
<evidence type="ECO:0000313" key="4">
    <source>
        <dbReference type="EMBL" id="PTP39030.1"/>
    </source>
</evidence>
<reference evidence="4 5" key="1">
    <citation type="submission" date="2017-11" db="EMBL/GenBank/DDBJ databases">
        <title>Population delineation of vibrios coincides with oyster pathogenicity.</title>
        <authorList>
            <person name="Bruto M."/>
            <person name="Labreuche Y."/>
            <person name="James A."/>
            <person name="Piel D."/>
            <person name="Chenivesse S."/>
            <person name="Petton B."/>
            <person name="Polz M.F."/>
            <person name="Le Roux F."/>
        </authorList>
    </citation>
    <scope>NUCLEOTIDE SEQUENCE [LARGE SCALE GENOMIC DNA]</scope>
    <source>
        <strain evidence="4 5">FF_144</strain>
    </source>
</reference>
<protein>
    <submittedName>
        <fullName evidence="4">DUF3313 domain-containing protein</fullName>
    </submittedName>
    <submittedName>
        <fullName evidence="1">DUF3313 family protein</fullName>
    </submittedName>
</protein>
<dbReference type="PROSITE" id="PS51257">
    <property type="entry name" value="PROKAR_LIPOPROTEIN"/>
    <property type="match status" value="1"/>
</dbReference>
<dbReference type="Pfam" id="PF11769">
    <property type="entry name" value="DUF3313"/>
    <property type="match status" value="1"/>
</dbReference>
<dbReference type="Proteomes" id="UP001569200">
    <property type="component" value="Unassembled WGS sequence"/>
</dbReference>
<accession>A0A0N8GVQ2</accession>
<dbReference type="EMBL" id="JBGOOW010000023">
    <property type="protein sequence ID" value="MEZ8182437.1"/>
    <property type="molecule type" value="Genomic_DNA"/>
</dbReference>
<accession>A0A1C3IR81</accession>
<evidence type="ECO:0000313" key="1">
    <source>
        <dbReference type="EMBL" id="MDH5922888.1"/>
    </source>
</evidence>
<reference evidence="1" key="2">
    <citation type="submission" date="2022-01" db="EMBL/GenBank/DDBJ databases">
        <title>Vibrio aestuarianus Clade A and Clade B isolates are associated with Pacific oyster (Crassostrea gigas) disease outbreaks across Ireland.</title>
        <authorList>
            <person name="Coyle N."/>
            <person name="O'Toole C."/>
            <person name="Thomas J.C.L."/>
            <person name="Ryder D."/>
            <person name="Cheslett D."/>
            <person name="Feist S."/>
            <person name="Bean T."/>
            <person name="Joseph A."/>
            <person name="Waina A."/>
            <person name="Feil E."/>
            <person name="Verner-Jeffreys D.W."/>
        </authorList>
    </citation>
    <scope>NUCLEOTIDE SEQUENCE</scope>
    <source>
        <strain evidence="1">S/17/14 A</strain>
    </source>
</reference>
<dbReference type="Proteomes" id="UP001159663">
    <property type="component" value="Unassembled WGS sequence"/>
</dbReference>
<dbReference type="Proteomes" id="UP000244197">
    <property type="component" value="Unassembled WGS sequence"/>
</dbReference>
<evidence type="ECO:0000313" key="3">
    <source>
        <dbReference type="EMBL" id="MEZ8182437.1"/>
    </source>
</evidence>
<gene>
    <name evidence="3" type="ORF">ACED33_17260</name>
    <name evidence="4" type="ORF">CWO07_02560</name>
    <name evidence="1" type="ORF">L8R85_17835</name>
    <name evidence="2" type="ORF">Q8W38_19840</name>
</gene>
<dbReference type="RefSeq" id="WP_017081484.1">
    <property type="nucleotide sequence ID" value="NZ_AP025509.1"/>
</dbReference>
<evidence type="ECO:0000313" key="6">
    <source>
        <dbReference type="Proteomes" id="UP001569200"/>
    </source>
</evidence>
<dbReference type="EMBL" id="PIFK01000004">
    <property type="protein sequence ID" value="PTP39030.1"/>
    <property type="molecule type" value="Genomic_DNA"/>
</dbReference>
<reference evidence="2" key="3">
    <citation type="submission" date="2023-07" db="EMBL/GenBank/DDBJ databases">
        <title>Genome content predicts the carbon catabolic preferences of heterotrophic bacteria.</title>
        <authorList>
            <person name="Gralka M."/>
        </authorList>
    </citation>
    <scope>NUCLEOTIDE SEQUENCE</scope>
    <source>
        <strain evidence="2">6E03</strain>
    </source>
</reference>
<keyword evidence="6" id="KW-1185">Reference proteome</keyword>
<evidence type="ECO:0000313" key="2">
    <source>
        <dbReference type="EMBL" id="MDP2491605.1"/>
    </source>
</evidence>
<dbReference type="EMBL" id="JAUYVK010000025">
    <property type="protein sequence ID" value="MDP2491605.1"/>
    <property type="molecule type" value="Genomic_DNA"/>
</dbReference>
<organism evidence="4 5">
    <name type="scientific">Vibrio splendidus</name>
    <dbReference type="NCBI Taxonomy" id="29497"/>
    <lineage>
        <taxon>Bacteria</taxon>
        <taxon>Pseudomonadati</taxon>
        <taxon>Pseudomonadota</taxon>
        <taxon>Gammaproteobacteria</taxon>
        <taxon>Vibrionales</taxon>
        <taxon>Vibrionaceae</taxon>
        <taxon>Vibrio</taxon>
    </lineage>
</organism>